<feature type="compositionally biased region" description="Low complexity" evidence="4">
    <location>
        <begin position="422"/>
        <end position="444"/>
    </location>
</feature>
<dbReference type="GO" id="GO:0030154">
    <property type="term" value="P:cell differentiation"/>
    <property type="evidence" value="ECO:0007669"/>
    <property type="project" value="TreeGrafter"/>
</dbReference>
<dbReference type="Pfam" id="PF00505">
    <property type="entry name" value="HMG_box"/>
    <property type="match status" value="1"/>
</dbReference>
<keyword evidence="1 3" id="KW-0238">DNA-binding</keyword>
<evidence type="ECO:0000256" key="1">
    <source>
        <dbReference type="ARBA" id="ARBA00023125"/>
    </source>
</evidence>
<dbReference type="EMBL" id="ML996568">
    <property type="protein sequence ID" value="KAF2760515.1"/>
    <property type="molecule type" value="Genomic_DNA"/>
</dbReference>
<reference evidence="6" key="1">
    <citation type="journal article" date="2020" name="Stud. Mycol.">
        <title>101 Dothideomycetes genomes: a test case for predicting lifestyles and emergence of pathogens.</title>
        <authorList>
            <person name="Haridas S."/>
            <person name="Albert R."/>
            <person name="Binder M."/>
            <person name="Bloem J."/>
            <person name="Labutti K."/>
            <person name="Salamov A."/>
            <person name="Andreopoulos B."/>
            <person name="Baker S."/>
            <person name="Barry K."/>
            <person name="Bills G."/>
            <person name="Bluhm B."/>
            <person name="Cannon C."/>
            <person name="Castanera R."/>
            <person name="Culley D."/>
            <person name="Daum C."/>
            <person name="Ezra D."/>
            <person name="Gonzalez J."/>
            <person name="Henrissat B."/>
            <person name="Kuo A."/>
            <person name="Liang C."/>
            <person name="Lipzen A."/>
            <person name="Lutzoni F."/>
            <person name="Magnuson J."/>
            <person name="Mondo S."/>
            <person name="Nolan M."/>
            <person name="Ohm R."/>
            <person name="Pangilinan J."/>
            <person name="Park H.-J."/>
            <person name="Ramirez L."/>
            <person name="Alfaro M."/>
            <person name="Sun H."/>
            <person name="Tritt A."/>
            <person name="Yoshinaga Y."/>
            <person name="Zwiers L.-H."/>
            <person name="Turgeon B."/>
            <person name="Goodwin S."/>
            <person name="Spatafora J."/>
            <person name="Crous P."/>
            <person name="Grigoriev I."/>
        </authorList>
    </citation>
    <scope>NUCLEOTIDE SEQUENCE</scope>
    <source>
        <strain evidence="6">CBS 121739</strain>
    </source>
</reference>
<dbReference type="GO" id="GO:0005634">
    <property type="term" value="C:nucleus"/>
    <property type="evidence" value="ECO:0007669"/>
    <property type="project" value="UniProtKB-UniRule"/>
</dbReference>
<organism evidence="6 7">
    <name type="scientific">Pseudovirgaria hyperparasitica</name>
    <dbReference type="NCBI Taxonomy" id="470096"/>
    <lineage>
        <taxon>Eukaryota</taxon>
        <taxon>Fungi</taxon>
        <taxon>Dikarya</taxon>
        <taxon>Ascomycota</taxon>
        <taxon>Pezizomycotina</taxon>
        <taxon>Dothideomycetes</taxon>
        <taxon>Dothideomycetes incertae sedis</taxon>
        <taxon>Acrospermales</taxon>
        <taxon>Acrospermaceae</taxon>
        <taxon>Pseudovirgaria</taxon>
    </lineage>
</organism>
<dbReference type="SUPFAM" id="SSF47095">
    <property type="entry name" value="HMG-box"/>
    <property type="match status" value="1"/>
</dbReference>
<feature type="compositionally biased region" description="Low complexity" evidence="4">
    <location>
        <begin position="43"/>
        <end position="57"/>
    </location>
</feature>
<evidence type="ECO:0000256" key="3">
    <source>
        <dbReference type="PROSITE-ProRule" id="PRU00267"/>
    </source>
</evidence>
<feature type="compositionally biased region" description="Basic and acidic residues" evidence="4">
    <location>
        <begin position="550"/>
        <end position="572"/>
    </location>
</feature>
<dbReference type="CDD" id="cd01389">
    <property type="entry name" value="HMG-box_ROX1-like"/>
    <property type="match status" value="1"/>
</dbReference>
<feature type="compositionally biased region" description="Polar residues" evidence="4">
    <location>
        <begin position="144"/>
        <end position="155"/>
    </location>
</feature>
<feature type="compositionally biased region" description="Polar residues" evidence="4">
    <location>
        <begin position="183"/>
        <end position="228"/>
    </location>
</feature>
<feature type="compositionally biased region" description="Pro residues" evidence="4">
    <location>
        <begin position="405"/>
        <end position="421"/>
    </location>
</feature>
<feature type="compositionally biased region" description="Polar residues" evidence="4">
    <location>
        <begin position="343"/>
        <end position="355"/>
    </location>
</feature>
<gene>
    <name evidence="6" type="ORF">EJ05DRAFT_498479</name>
</gene>
<feature type="compositionally biased region" description="Low complexity" evidence="4">
    <location>
        <begin position="362"/>
        <end position="391"/>
    </location>
</feature>
<name>A0A6A6WD67_9PEZI</name>
<dbReference type="RefSeq" id="XP_033602966.1">
    <property type="nucleotide sequence ID" value="XM_033746687.1"/>
</dbReference>
<dbReference type="InterPro" id="IPR050140">
    <property type="entry name" value="SRY-related_HMG-box_TF-like"/>
</dbReference>
<evidence type="ECO:0000256" key="4">
    <source>
        <dbReference type="SAM" id="MobiDB-lite"/>
    </source>
</evidence>
<dbReference type="InterPro" id="IPR036910">
    <property type="entry name" value="HMG_box_dom_sf"/>
</dbReference>
<dbReference type="OrthoDB" id="6247875at2759"/>
<dbReference type="GeneID" id="54487741"/>
<evidence type="ECO:0000259" key="5">
    <source>
        <dbReference type="PROSITE" id="PS50118"/>
    </source>
</evidence>
<feature type="region of interest" description="Disordered" evidence="4">
    <location>
        <begin position="121"/>
        <end position="465"/>
    </location>
</feature>
<dbReference type="PANTHER" id="PTHR10270">
    <property type="entry name" value="SOX TRANSCRIPTION FACTOR"/>
    <property type="match status" value="1"/>
</dbReference>
<feature type="compositionally biased region" description="Basic and acidic residues" evidence="4">
    <location>
        <begin position="23"/>
        <end position="40"/>
    </location>
</feature>
<evidence type="ECO:0000313" key="6">
    <source>
        <dbReference type="EMBL" id="KAF2760515.1"/>
    </source>
</evidence>
<dbReference type="PROSITE" id="PS50118">
    <property type="entry name" value="HMG_BOX_2"/>
    <property type="match status" value="1"/>
</dbReference>
<feature type="region of interest" description="Disordered" evidence="4">
    <location>
        <begin position="534"/>
        <end position="574"/>
    </location>
</feature>
<dbReference type="AlphaFoldDB" id="A0A6A6WD67"/>
<sequence>MSKPPPLNIVRGSALHCGSPSRDVSRPTLKEKKASIDLRNTHSPVTSNVPVSSPSRSGSEDHCCCPPQPPRPENCFILFRSAHQKQLSESGGNNQPEISIKIGDLWKRADPAVKDYWKAEAEKRKASHKQQYPNYKYQPKSKNRASGSANASTCNVCGKRLIGAPPSSPHSNASPRLAEHTLPSPSTQSSAYQSPVFQTPFPNSTPQSPTMLATGSTLPSSNRDSLTGRSDHHHPPSTTPSSRTKRLSEPDIIPHNRRTSTQDSKRRRMSHEIPPTPSPYSPYTAHFDLHNLHHHHHARQARHEREPQSKSGHNGPPPSMYNRRTPLDVAASQAPSPGFRPPNSAQWPSAKSQPPVSARSIVHVPHTPTHHGPGSSITNPTSNTATATTPTRHLPGIAEVMRSPLPLPPSMPPPLLSPPNDPSSRLRLAPLGPSTPVPLSTPTTAQHHISSPDDRPTPASTLATSRPFTEKIERLARVSRPVRERYPGARGVLIAVEGDDAVAAAALARLLHATLGREEGDFVTRLEEGVGDVFKEQGKEREEVEETERDGEGKGEREAESEKEAEGKRETNQELSMRDYINTIAAWHTRNLAITTYLRGSDTTPQPKPTTPQSPLPVLLTPNYQLHTTDTFTTLIPIHDAFSPDAHYAHLASLWRGITGPDLTVYLRDVSRAQLGREEAVHLLPRSNAIRIVKERGGRRVEEERAER</sequence>
<dbReference type="GO" id="GO:0001228">
    <property type="term" value="F:DNA-binding transcription activator activity, RNA polymerase II-specific"/>
    <property type="evidence" value="ECO:0007669"/>
    <property type="project" value="TreeGrafter"/>
</dbReference>
<dbReference type="GO" id="GO:0000978">
    <property type="term" value="F:RNA polymerase II cis-regulatory region sequence-specific DNA binding"/>
    <property type="evidence" value="ECO:0007669"/>
    <property type="project" value="TreeGrafter"/>
</dbReference>
<keyword evidence="7" id="KW-1185">Reference proteome</keyword>
<feature type="domain" description="HMG box" evidence="5">
    <location>
        <begin position="69"/>
        <end position="136"/>
    </location>
</feature>
<feature type="DNA-binding region" description="HMG box" evidence="3">
    <location>
        <begin position="69"/>
        <end position="136"/>
    </location>
</feature>
<evidence type="ECO:0000256" key="2">
    <source>
        <dbReference type="ARBA" id="ARBA00023163"/>
    </source>
</evidence>
<dbReference type="Proteomes" id="UP000799437">
    <property type="component" value="Unassembled WGS sequence"/>
</dbReference>
<dbReference type="SMART" id="SM00398">
    <property type="entry name" value="HMG"/>
    <property type="match status" value="1"/>
</dbReference>
<dbReference type="Gene3D" id="1.10.30.10">
    <property type="entry name" value="High mobility group box domain"/>
    <property type="match status" value="1"/>
</dbReference>
<evidence type="ECO:0000313" key="7">
    <source>
        <dbReference type="Proteomes" id="UP000799437"/>
    </source>
</evidence>
<keyword evidence="3" id="KW-0539">Nucleus</keyword>
<dbReference type="InterPro" id="IPR009071">
    <property type="entry name" value="HMG_box_dom"/>
</dbReference>
<dbReference type="PANTHER" id="PTHR10270:SF161">
    <property type="entry name" value="SEX-DETERMINING REGION Y PROTEIN"/>
    <property type="match status" value="1"/>
</dbReference>
<keyword evidence="2" id="KW-0804">Transcription</keyword>
<feature type="region of interest" description="Disordered" evidence="4">
    <location>
        <begin position="1"/>
        <end position="64"/>
    </location>
</feature>
<accession>A0A6A6WD67</accession>
<proteinExistence type="predicted"/>
<protein>
    <recommendedName>
        <fullName evidence="5">HMG box domain-containing protein</fullName>
    </recommendedName>
</protein>